<evidence type="ECO:0008006" key="5">
    <source>
        <dbReference type="Google" id="ProtNLM"/>
    </source>
</evidence>
<feature type="non-terminal residue" evidence="3">
    <location>
        <position position="378"/>
    </location>
</feature>
<keyword evidence="4" id="KW-1185">Reference proteome</keyword>
<keyword evidence="1" id="KW-0833">Ubl conjugation pathway</keyword>
<dbReference type="EMBL" id="CAUEEQ010006802">
    <property type="protein sequence ID" value="CAJ0930578.1"/>
    <property type="molecule type" value="Genomic_DNA"/>
</dbReference>
<dbReference type="InterPro" id="IPR051947">
    <property type="entry name" value="Sentrin-specific_protease"/>
</dbReference>
<comment type="caution">
    <text evidence="3">The sequence shown here is derived from an EMBL/GenBank/DDBJ whole genome shotgun (WGS) entry which is preliminary data.</text>
</comment>
<evidence type="ECO:0000313" key="3">
    <source>
        <dbReference type="EMBL" id="CAJ0930578.1"/>
    </source>
</evidence>
<proteinExistence type="predicted"/>
<reference evidence="3" key="1">
    <citation type="submission" date="2023-07" db="EMBL/GenBank/DDBJ databases">
        <authorList>
            <person name="Stuckert A."/>
        </authorList>
    </citation>
    <scope>NUCLEOTIDE SEQUENCE</scope>
</reference>
<evidence type="ECO:0000256" key="2">
    <source>
        <dbReference type="SAM" id="MobiDB-lite"/>
    </source>
</evidence>
<protein>
    <recommendedName>
        <fullName evidence="5">Zn(2)-C6 fungal-type domain-containing protein</fullName>
    </recommendedName>
</protein>
<name>A0ABN9L3J1_9NEOB</name>
<evidence type="ECO:0000256" key="1">
    <source>
        <dbReference type="ARBA" id="ARBA00022786"/>
    </source>
</evidence>
<feature type="region of interest" description="Disordered" evidence="2">
    <location>
        <begin position="357"/>
        <end position="378"/>
    </location>
</feature>
<gene>
    <name evidence="3" type="ORF">RIMI_LOCUS4283094</name>
</gene>
<evidence type="ECO:0000313" key="4">
    <source>
        <dbReference type="Proteomes" id="UP001176940"/>
    </source>
</evidence>
<accession>A0ABN9L3J1</accession>
<sequence length="378" mass="41879">MTAQIARCVFTTTPLRHQRKAEEEPAMSPRPPDLTSLIDRRKRRLCANIFRSALQFAHIIIAVPDGAHNLNSLSDSSAAMLSTEPPCCPFNPKMSHKFIFDTSPYQYPTTSTLLASDSEWISLPCTDPASGSSRVTLISSVHKTFENEVNLLPIEDDDGANSKAAEQTARSIDSCGPALRQCSSQLRSRTVHVTGDSYRTYEKRGKPLSLRPSKGNATGMNMLGASKKLGENAQNIPHCPGTMLQGRLFHHISITQTGLKTAAQRKEYPPHVQKVDIDAVRVSERLEDMQCTEEDSEMEPEPVIRRKVQQIRKSSFHTFLSTRESTGQVEPAQHCTCCVKENKSKTRCQSCRDAQRLCGQSTSSSESPASLARPSIHR</sequence>
<dbReference type="PANTHER" id="PTHR46896">
    <property type="entry name" value="SENTRIN-SPECIFIC PROTEASE"/>
    <property type="match status" value="1"/>
</dbReference>
<dbReference type="PANTHER" id="PTHR46896:SF1">
    <property type="entry name" value="SENTRIN-SPECIFIC PROTEASE 6"/>
    <property type="match status" value="1"/>
</dbReference>
<dbReference type="Proteomes" id="UP001176940">
    <property type="component" value="Unassembled WGS sequence"/>
</dbReference>
<feature type="compositionally biased region" description="Low complexity" evidence="2">
    <location>
        <begin position="361"/>
        <end position="378"/>
    </location>
</feature>
<organism evidence="3 4">
    <name type="scientific">Ranitomeya imitator</name>
    <name type="common">mimic poison frog</name>
    <dbReference type="NCBI Taxonomy" id="111125"/>
    <lineage>
        <taxon>Eukaryota</taxon>
        <taxon>Metazoa</taxon>
        <taxon>Chordata</taxon>
        <taxon>Craniata</taxon>
        <taxon>Vertebrata</taxon>
        <taxon>Euteleostomi</taxon>
        <taxon>Amphibia</taxon>
        <taxon>Batrachia</taxon>
        <taxon>Anura</taxon>
        <taxon>Neobatrachia</taxon>
        <taxon>Hyloidea</taxon>
        <taxon>Dendrobatidae</taxon>
        <taxon>Dendrobatinae</taxon>
        <taxon>Ranitomeya</taxon>
    </lineage>
</organism>